<name>A0A9X2XZ00_9BACT</name>
<dbReference type="EMBL" id="JAOTIF010000026">
    <property type="protein sequence ID" value="MCU7551996.1"/>
    <property type="molecule type" value="Genomic_DNA"/>
</dbReference>
<reference evidence="1" key="2">
    <citation type="submission" date="2023-04" db="EMBL/GenBank/DDBJ databases">
        <title>Paracnuella aquatica gen. nov., sp. nov., a member of the family Chitinophagaceae isolated from a hot spring.</title>
        <authorList>
            <person name="Wang C."/>
        </authorList>
    </citation>
    <scope>NUCLEOTIDE SEQUENCE</scope>
    <source>
        <strain evidence="1">LB-8</strain>
    </source>
</reference>
<evidence type="ECO:0000313" key="1">
    <source>
        <dbReference type="EMBL" id="MCU7551996.1"/>
    </source>
</evidence>
<accession>A0A9X2XZ00</accession>
<organism evidence="1 2">
    <name type="scientific">Paraflavisolibacter caeni</name>
    <dbReference type="NCBI Taxonomy" id="2982496"/>
    <lineage>
        <taxon>Bacteria</taxon>
        <taxon>Pseudomonadati</taxon>
        <taxon>Bacteroidota</taxon>
        <taxon>Chitinophagia</taxon>
        <taxon>Chitinophagales</taxon>
        <taxon>Chitinophagaceae</taxon>
        <taxon>Paraflavisolibacter</taxon>
    </lineage>
</organism>
<comment type="caution">
    <text evidence="1">The sequence shown here is derived from an EMBL/GenBank/DDBJ whole genome shotgun (WGS) entry which is preliminary data.</text>
</comment>
<dbReference type="AlphaFoldDB" id="A0A9X2XZ00"/>
<dbReference type="SUPFAM" id="SSF51182">
    <property type="entry name" value="RmlC-like cupins"/>
    <property type="match status" value="1"/>
</dbReference>
<gene>
    <name evidence="1" type="ORF">OCK74_22945</name>
</gene>
<sequence length="137" mass="15564">MEERKQDETINRPEGERAIDAPYLTIDLPSYIDKIKNERKWKERDHNAITVFKDEQLTIVLVAMHPKAEIRTLRPEHLWTAQVLTGSIQLTINEKKSTLQKGQLAVAHAGQHYNLQAIEESLVLLTVAGEENAVDGV</sequence>
<reference evidence="1" key="1">
    <citation type="submission" date="2022-09" db="EMBL/GenBank/DDBJ databases">
        <authorList>
            <person name="Yuan C."/>
            <person name="Ke Z."/>
        </authorList>
    </citation>
    <scope>NUCLEOTIDE SEQUENCE</scope>
    <source>
        <strain evidence="1">LB-8</strain>
    </source>
</reference>
<keyword evidence="2" id="KW-1185">Reference proteome</keyword>
<proteinExistence type="predicted"/>
<dbReference type="RefSeq" id="WP_279299433.1">
    <property type="nucleotide sequence ID" value="NZ_JAOTIF010000026.1"/>
</dbReference>
<dbReference type="Gene3D" id="2.60.120.10">
    <property type="entry name" value="Jelly Rolls"/>
    <property type="match status" value="1"/>
</dbReference>
<dbReference type="InterPro" id="IPR014710">
    <property type="entry name" value="RmlC-like_jellyroll"/>
</dbReference>
<evidence type="ECO:0008006" key="3">
    <source>
        <dbReference type="Google" id="ProtNLM"/>
    </source>
</evidence>
<dbReference type="Proteomes" id="UP001155483">
    <property type="component" value="Unassembled WGS sequence"/>
</dbReference>
<evidence type="ECO:0000313" key="2">
    <source>
        <dbReference type="Proteomes" id="UP001155483"/>
    </source>
</evidence>
<dbReference type="InterPro" id="IPR011051">
    <property type="entry name" value="RmlC_Cupin_sf"/>
</dbReference>
<protein>
    <recommendedName>
        <fullName evidence="3">Cupin domain-containing protein</fullName>
    </recommendedName>
</protein>